<evidence type="ECO:0000313" key="9">
    <source>
        <dbReference type="EMBL" id="PWJ10820.1"/>
    </source>
</evidence>
<evidence type="ECO:0000256" key="4">
    <source>
        <dbReference type="ARBA" id="ARBA00022989"/>
    </source>
</evidence>
<feature type="region of interest" description="Disordered" evidence="6">
    <location>
        <begin position="555"/>
        <end position="594"/>
    </location>
</feature>
<evidence type="ECO:0000256" key="3">
    <source>
        <dbReference type="ARBA" id="ARBA00022692"/>
    </source>
</evidence>
<keyword evidence="2" id="KW-1003">Cell membrane</keyword>
<feature type="transmembrane region" description="Helical" evidence="7">
    <location>
        <begin position="221"/>
        <end position="238"/>
    </location>
</feature>
<keyword evidence="3 7" id="KW-0812">Transmembrane</keyword>
<dbReference type="PANTHER" id="PTHR43478">
    <property type="entry name" value="NA+/H+ ANTIPORTER-RELATED"/>
    <property type="match status" value="1"/>
</dbReference>
<gene>
    <name evidence="9" type="ORF">IE37_02858</name>
</gene>
<evidence type="ECO:0000256" key="5">
    <source>
        <dbReference type="ARBA" id="ARBA00023136"/>
    </source>
</evidence>
<feature type="transmembrane region" description="Helical" evidence="7">
    <location>
        <begin position="358"/>
        <end position="378"/>
    </location>
</feature>
<comment type="subcellular location">
    <subcellularLocation>
        <location evidence="1">Cell membrane</location>
        <topology evidence="1">Multi-pass membrane protein</topology>
    </subcellularLocation>
</comment>
<dbReference type="Proteomes" id="UP000245720">
    <property type="component" value="Unassembled WGS sequence"/>
</dbReference>
<accession>A0A315XWV1</accession>
<evidence type="ECO:0000256" key="2">
    <source>
        <dbReference type="ARBA" id="ARBA00022475"/>
    </source>
</evidence>
<organism evidence="9 10">
    <name type="scientific">Ruminococcus flavefaciens</name>
    <dbReference type="NCBI Taxonomy" id="1265"/>
    <lineage>
        <taxon>Bacteria</taxon>
        <taxon>Bacillati</taxon>
        <taxon>Bacillota</taxon>
        <taxon>Clostridia</taxon>
        <taxon>Eubacteriales</taxon>
        <taxon>Oscillospiraceae</taxon>
        <taxon>Ruminococcus</taxon>
    </lineage>
</organism>
<sequence>MKKKYLSKIIFALIVVAFIICCMIQAPISEAVGSLWSLLPPIVAIGLALITKEVYSSLFIGILTGGILYSVSTSGGFPGMFKAVVQDGLIANIADSYNVGILVFLVVLGIIVVLMNKAGGSRAYGEWASAHIKTRAGASLATFLLGVLIFVDDYFNCLTVGSVMRPVTDKHKISRSKLAYLIDATAAPVCIIAPISSWAAAVSGTVDGVNGIQLFIRTIPYNLYAILTLIMVVFIALSDTDYGPMKIHENNAKNGDLFTTRSTVYAEDAKPSHSKGKVIDLLLPVIILIVLCVIGMIYTGGFFSGASFIDSFAECDASFGLSVGSLGALIIIILYYLCRKVLTFNECMDAIPAGFKQMVPAILILTFAWTLKTMTSFLEAGPFVSGIVESATAVKLLLPVLLFAVAIGLSFATGTSWGTFGILIPIVTSVFSKQLADVGSSGEIPSMVIICISACLAGAVCGDHCSPISDTTIMASTGAQCDHVNHVSTQLPYAFTVAGVCAIGYLIAGIVQHFFEMSNTFLNVIVTGVSIVIMLGILLVIKKAGSQEPEPVAVPAKAAAKTVKKTEPVKNITAKPHSSSNKKKTGNNKKKKKR</sequence>
<feature type="transmembrane region" description="Helical" evidence="7">
    <location>
        <begin position="278"/>
        <end position="298"/>
    </location>
</feature>
<feature type="transmembrane region" description="Helical" evidence="7">
    <location>
        <begin position="318"/>
        <end position="337"/>
    </location>
</feature>
<name>A0A315XWV1_RUMFL</name>
<dbReference type="AlphaFoldDB" id="A0A315XWV1"/>
<evidence type="ECO:0000256" key="6">
    <source>
        <dbReference type="SAM" id="MobiDB-lite"/>
    </source>
</evidence>
<dbReference type="GO" id="GO:0005886">
    <property type="term" value="C:plasma membrane"/>
    <property type="evidence" value="ECO:0007669"/>
    <property type="project" value="UniProtKB-SubCell"/>
</dbReference>
<feature type="transmembrane region" description="Helical" evidence="7">
    <location>
        <begin position="58"/>
        <end position="77"/>
    </location>
</feature>
<dbReference type="EMBL" id="QGDI01000012">
    <property type="protein sequence ID" value="PWJ10820.1"/>
    <property type="molecule type" value="Genomic_DNA"/>
</dbReference>
<protein>
    <submittedName>
        <fullName evidence="9">Na+/H+ antiporter NhaC</fullName>
    </submittedName>
</protein>
<feature type="domain" description="Na+/H+ antiporter NhaC-like C-terminal" evidence="8">
    <location>
        <begin position="207"/>
        <end position="510"/>
    </location>
</feature>
<keyword evidence="5 7" id="KW-0472">Membrane</keyword>
<comment type="caution">
    <text evidence="9">The sequence shown here is derived from an EMBL/GenBank/DDBJ whole genome shotgun (WGS) entry which is preliminary data.</text>
</comment>
<evidence type="ECO:0000259" key="8">
    <source>
        <dbReference type="Pfam" id="PF03553"/>
    </source>
</evidence>
<proteinExistence type="predicted"/>
<evidence type="ECO:0000256" key="7">
    <source>
        <dbReference type="SAM" id="Phobius"/>
    </source>
</evidence>
<dbReference type="InterPro" id="IPR018461">
    <property type="entry name" value="Na/H_Antiport_NhaC-like_C"/>
</dbReference>
<dbReference type="Pfam" id="PF03553">
    <property type="entry name" value="Na_H_antiporter"/>
    <property type="match status" value="1"/>
</dbReference>
<feature type="compositionally biased region" description="Basic residues" evidence="6">
    <location>
        <begin position="580"/>
        <end position="594"/>
    </location>
</feature>
<evidence type="ECO:0000313" key="10">
    <source>
        <dbReference type="Proteomes" id="UP000245720"/>
    </source>
</evidence>
<feature type="transmembrane region" description="Helical" evidence="7">
    <location>
        <begin position="9"/>
        <end position="28"/>
    </location>
</feature>
<feature type="transmembrane region" description="Helical" evidence="7">
    <location>
        <begin position="521"/>
        <end position="541"/>
    </location>
</feature>
<feature type="transmembrane region" description="Helical" evidence="7">
    <location>
        <begin position="97"/>
        <end position="115"/>
    </location>
</feature>
<evidence type="ECO:0000256" key="1">
    <source>
        <dbReference type="ARBA" id="ARBA00004651"/>
    </source>
</evidence>
<dbReference type="PANTHER" id="PTHR43478:SF1">
    <property type="entry name" value="NA+_H+ ANTIPORTER NHAC-LIKE C-TERMINAL DOMAIN-CONTAINING PROTEIN"/>
    <property type="match status" value="1"/>
</dbReference>
<feature type="transmembrane region" description="Helical" evidence="7">
    <location>
        <begin position="178"/>
        <end position="201"/>
    </location>
</feature>
<feature type="transmembrane region" description="Helical" evidence="7">
    <location>
        <begin position="493"/>
        <end position="515"/>
    </location>
</feature>
<keyword evidence="4 7" id="KW-1133">Transmembrane helix</keyword>
<feature type="transmembrane region" description="Helical" evidence="7">
    <location>
        <begin position="398"/>
        <end position="424"/>
    </location>
</feature>
<reference evidence="9 10" key="1">
    <citation type="submission" date="2018-05" db="EMBL/GenBank/DDBJ databases">
        <title>The Hungate 1000. A catalogue of reference genomes from the rumen microbiome.</title>
        <authorList>
            <person name="Kelly W."/>
        </authorList>
    </citation>
    <scope>NUCLEOTIDE SEQUENCE [LARGE SCALE GENOMIC DNA]</scope>
    <source>
        <strain evidence="9 10">SAb67</strain>
    </source>
</reference>
<feature type="transmembrane region" description="Helical" evidence="7">
    <location>
        <begin position="34"/>
        <end position="51"/>
    </location>
</feature>